<organism evidence="3 4">
    <name type="scientific">Cytobacillus purgationiresistens</name>
    <dbReference type="NCBI Taxonomy" id="863449"/>
    <lineage>
        <taxon>Bacteria</taxon>
        <taxon>Bacillati</taxon>
        <taxon>Bacillota</taxon>
        <taxon>Bacilli</taxon>
        <taxon>Bacillales</taxon>
        <taxon>Bacillaceae</taxon>
        <taxon>Cytobacillus</taxon>
    </lineage>
</organism>
<reference evidence="3 4" key="1">
    <citation type="submission" date="2023-07" db="EMBL/GenBank/DDBJ databases">
        <title>Genomic Encyclopedia of Type Strains, Phase IV (KMG-IV): sequencing the most valuable type-strain genomes for metagenomic binning, comparative biology and taxonomic classification.</title>
        <authorList>
            <person name="Goeker M."/>
        </authorList>
    </citation>
    <scope>NUCLEOTIDE SEQUENCE [LARGE SCALE GENOMIC DNA]</scope>
    <source>
        <strain evidence="3 4">DSM 23494</strain>
    </source>
</reference>
<dbReference type="PANTHER" id="PTHR43477">
    <property type="entry name" value="DIHYDROANTICAPSIN 7-DEHYDROGENASE"/>
    <property type="match status" value="1"/>
</dbReference>
<dbReference type="PRINTS" id="PR00081">
    <property type="entry name" value="GDHRDH"/>
</dbReference>
<comment type="caution">
    <text evidence="3">The sequence shown here is derived from an EMBL/GenBank/DDBJ whole genome shotgun (WGS) entry which is preliminary data.</text>
</comment>
<name>A0ABU0AJ99_9BACI</name>
<dbReference type="SUPFAM" id="SSF51735">
    <property type="entry name" value="NAD(P)-binding Rossmann-fold domains"/>
    <property type="match status" value="1"/>
</dbReference>
<sequence length="75" mass="8414">MHVAKDQTRINSIHPGFISTNLVKDNLDVEDLIAQEQVWRLGEPDEIAYCALYLASDESRFTTGTELVIDGGFFV</sequence>
<dbReference type="InterPro" id="IPR051122">
    <property type="entry name" value="SDR_DHRS6-like"/>
</dbReference>
<gene>
    <name evidence="3" type="ORF">J2S17_002835</name>
</gene>
<evidence type="ECO:0000256" key="1">
    <source>
        <dbReference type="ARBA" id="ARBA00006484"/>
    </source>
</evidence>
<keyword evidence="2" id="KW-0560">Oxidoreductase</keyword>
<keyword evidence="4" id="KW-1185">Reference proteome</keyword>
<dbReference type="Pfam" id="PF13561">
    <property type="entry name" value="adh_short_C2"/>
    <property type="match status" value="1"/>
</dbReference>
<comment type="similarity">
    <text evidence="1">Belongs to the short-chain dehydrogenases/reductases (SDR) family.</text>
</comment>
<proteinExistence type="inferred from homology"/>
<protein>
    <submittedName>
        <fullName evidence="3">NAD(P)-dependent dehydrogenase (Short-subunit alcohol dehydrogenase family)</fullName>
    </submittedName>
</protein>
<dbReference type="EMBL" id="JAUSUB010000011">
    <property type="protein sequence ID" value="MDQ0270949.1"/>
    <property type="molecule type" value="Genomic_DNA"/>
</dbReference>
<dbReference type="InterPro" id="IPR036291">
    <property type="entry name" value="NAD(P)-bd_dom_sf"/>
</dbReference>
<evidence type="ECO:0000313" key="3">
    <source>
        <dbReference type="EMBL" id="MDQ0270949.1"/>
    </source>
</evidence>
<dbReference type="Gene3D" id="3.40.50.720">
    <property type="entry name" value="NAD(P)-binding Rossmann-like Domain"/>
    <property type="match status" value="1"/>
</dbReference>
<dbReference type="PANTHER" id="PTHR43477:SF1">
    <property type="entry name" value="DIHYDROANTICAPSIN 7-DEHYDROGENASE"/>
    <property type="match status" value="1"/>
</dbReference>
<evidence type="ECO:0000256" key="2">
    <source>
        <dbReference type="ARBA" id="ARBA00023002"/>
    </source>
</evidence>
<dbReference type="Proteomes" id="UP001238088">
    <property type="component" value="Unassembled WGS sequence"/>
</dbReference>
<accession>A0ABU0AJ99</accession>
<dbReference type="InterPro" id="IPR002347">
    <property type="entry name" value="SDR_fam"/>
</dbReference>
<evidence type="ECO:0000313" key="4">
    <source>
        <dbReference type="Proteomes" id="UP001238088"/>
    </source>
</evidence>